<proteinExistence type="predicted"/>
<reference evidence="3" key="1">
    <citation type="submission" date="2022-10" db="EMBL/GenBank/DDBJ databases">
        <title>The WGS of Solirubrobacter sp. CPCC 204708.</title>
        <authorList>
            <person name="Jiang Z."/>
        </authorList>
    </citation>
    <scope>NUCLEOTIDE SEQUENCE</scope>
    <source>
        <strain evidence="3">CPCC 204708</strain>
    </source>
</reference>
<feature type="compositionally biased region" description="Pro residues" evidence="1">
    <location>
        <begin position="61"/>
        <end position="74"/>
    </location>
</feature>
<organism evidence="3 4">
    <name type="scientific">Solirubrobacter deserti</name>
    <dbReference type="NCBI Taxonomy" id="2282478"/>
    <lineage>
        <taxon>Bacteria</taxon>
        <taxon>Bacillati</taxon>
        <taxon>Actinomycetota</taxon>
        <taxon>Thermoleophilia</taxon>
        <taxon>Solirubrobacterales</taxon>
        <taxon>Solirubrobacteraceae</taxon>
        <taxon>Solirubrobacter</taxon>
    </lineage>
</organism>
<feature type="region of interest" description="Disordered" evidence="1">
    <location>
        <begin position="44"/>
        <end position="93"/>
    </location>
</feature>
<evidence type="ECO:0000256" key="2">
    <source>
        <dbReference type="SAM" id="Phobius"/>
    </source>
</evidence>
<evidence type="ECO:0008006" key="5">
    <source>
        <dbReference type="Google" id="ProtNLM"/>
    </source>
</evidence>
<comment type="caution">
    <text evidence="3">The sequence shown here is derived from an EMBL/GenBank/DDBJ whole genome shotgun (WGS) entry which is preliminary data.</text>
</comment>
<evidence type="ECO:0000313" key="4">
    <source>
        <dbReference type="Proteomes" id="UP001147700"/>
    </source>
</evidence>
<keyword evidence="4" id="KW-1185">Reference proteome</keyword>
<keyword evidence="2" id="KW-0472">Membrane</keyword>
<sequence length="194" mass="21342">MLDRLRLFANTPIADGDRPRLFAIAVVLILGVVATLALLDDAGPSPRPASAPAPRDGDVQPPAPLPVLAPPATPQVPSEESNPPPNLQARPDDIARGKRAARRFLKGYLAHTYGRDSKLTAATPELRAQLLRERPRVPATERRRRARVELLQSDSVTRERAELLAVIDDDARRYSIHLQLANTPTGWLVTELER</sequence>
<keyword evidence="2" id="KW-1133">Transmembrane helix</keyword>
<name>A0ABT4RD12_9ACTN</name>
<dbReference type="EMBL" id="JAPCID010000003">
    <property type="protein sequence ID" value="MDA0136402.1"/>
    <property type="molecule type" value="Genomic_DNA"/>
</dbReference>
<gene>
    <name evidence="3" type="ORF">OJ962_02760</name>
</gene>
<keyword evidence="2" id="KW-0812">Transmembrane</keyword>
<evidence type="ECO:0000256" key="1">
    <source>
        <dbReference type="SAM" id="MobiDB-lite"/>
    </source>
</evidence>
<evidence type="ECO:0000313" key="3">
    <source>
        <dbReference type="EMBL" id="MDA0136402.1"/>
    </source>
</evidence>
<accession>A0ABT4RD12</accession>
<dbReference type="RefSeq" id="WP_202955445.1">
    <property type="nucleotide sequence ID" value="NZ_JAPCID010000003.1"/>
</dbReference>
<dbReference type="Proteomes" id="UP001147700">
    <property type="component" value="Unassembled WGS sequence"/>
</dbReference>
<feature type="transmembrane region" description="Helical" evidence="2">
    <location>
        <begin position="21"/>
        <end position="39"/>
    </location>
</feature>
<protein>
    <recommendedName>
        <fullName evidence="5">DUF4878 domain-containing protein</fullName>
    </recommendedName>
</protein>